<dbReference type="RefSeq" id="WP_099519197.1">
    <property type="nucleotide sequence ID" value="NZ_CP016808.1"/>
</dbReference>
<proteinExistence type="inferred from homology"/>
<keyword evidence="3" id="KW-0732">Signal</keyword>
<protein>
    <submittedName>
        <fullName evidence="4">C4-dicarboxylate ABC transporter</fullName>
    </submittedName>
</protein>
<dbReference type="PANTHER" id="PTHR33376:SF7">
    <property type="entry name" value="C4-DICARBOXYLATE-BINDING PROTEIN DCTB"/>
    <property type="match status" value="1"/>
</dbReference>
<dbReference type="Pfam" id="PF03480">
    <property type="entry name" value="DctP"/>
    <property type="match status" value="1"/>
</dbReference>
<dbReference type="NCBIfam" id="NF037995">
    <property type="entry name" value="TRAP_S1"/>
    <property type="match status" value="1"/>
</dbReference>
<accession>A0A1B2DK21</accession>
<dbReference type="InterPro" id="IPR038404">
    <property type="entry name" value="TRAP_DctP_sf"/>
</dbReference>
<dbReference type="AlphaFoldDB" id="A0A1B2DK21"/>
<dbReference type="EMBL" id="CP016808">
    <property type="protein sequence ID" value="ANY68031.1"/>
    <property type="molecule type" value="Genomic_DNA"/>
</dbReference>
<evidence type="ECO:0000256" key="2">
    <source>
        <dbReference type="ARBA" id="ARBA00022448"/>
    </source>
</evidence>
<evidence type="ECO:0000256" key="1">
    <source>
        <dbReference type="ARBA" id="ARBA00009023"/>
    </source>
</evidence>
<gene>
    <name evidence="4" type="ORF">BBD42_17275</name>
</gene>
<evidence type="ECO:0000256" key="3">
    <source>
        <dbReference type="ARBA" id="ARBA00022729"/>
    </source>
</evidence>
<organism evidence="4">
    <name type="scientific">Paenibacillus sp. BIHB 4019</name>
    <dbReference type="NCBI Taxonomy" id="1870819"/>
    <lineage>
        <taxon>Bacteria</taxon>
        <taxon>Bacillati</taxon>
        <taxon>Bacillota</taxon>
        <taxon>Bacilli</taxon>
        <taxon>Bacillales</taxon>
        <taxon>Paenibacillaceae</taxon>
        <taxon>Paenibacillus</taxon>
    </lineage>
</organism>
<keyword evidence="2" id="KW-0813">Transport</keyword>
<dbReference type="InterPro" id="IPR004682">
    <property type="entry name" value="TRAP_DctP"/>
</dbReference>
<sequence>MKTAIGMISFIAVGLLAAILFGFRPEATRSLPYDEEQTGLKERIVIKFSHVVAENTPKGLAASHFAKLVKEKTNDAVEIQVFPNGMLYTEDTEVAALKRGDIQMIAPAYSNLSVIDPAWLIMDLPFAFADQRAVDSALDGTLGELLFASMERHHIKGAAFWSNGFKQMTDSVRPLRVPADFKGLNFRILPSDVLVSQFQALGATTSKIPFNEVFASLKKGTVDGQENTISNIFTKQLYQTQHYMTISNHGYLGYGVMFNESFWDGLPPGIQAELQSALAETTEWMKQNTAAMQEQQLRQLKPLKDIDIHTLTPQEREQWVQAFLPIYDQYREIIGEPLMNEIARPK</sequence>
<evidence type="ECO:0000313" key="4">
    <source>
        <dbReference type="EMBL" id="ANY68031.1"/>
    </source>
</evidence>
<dbReference type="Gene3D" id="3.40.190.170">
    <property type="entry name" value="Bacterial extracellular solute-binding protein, family 7"/>
    <property type="match status" value="1"/>
</dbReference>
<comment type="similarity">
    <text evidence="1">Belongs to the bacterial solute-binding protein 7 family.</text>
</comment>
<name>A0A1B2DK21_9BACL</name>
<dbReference type="GO" id="GO:0055085">
    <property type="term" value="P:transmembrane transport"/>
    <property type="evidence" value="ECO:0007669"/>
    <property type="project" value="InterPro"/>
</dbReference>
<dbReference type="NCBIfam" id="TIGR00787">
    <property type="entry name" value="dctP"/>
    <property type="match status" value="1"/>
</dbReference>
<dbReference type="InterPro" id="IPR018389">
    <property type="entry name" value="DctP_fam"/>
</dbReference>
<dbReference type="PIRSF" id="PIRSF006470">
    <property type="entry name" value="DctB"/>
    <property type="match status" value="1"/>
</dbReference>
<dbReference type="GO" id="GO:0030288">
    <property type="term" value="C:outer membrane-bounded periplasmic space"/>
    <property type="evidence" value="ECO:0007669"/>
    <property type="project" value="InterPro"/>
</dbReference>
<dbReference type="PANTHER" id="PTHR33376">
    <property type="match status" value="1"/>
</dbReference>
<reference evidence="4" key="1">
    <citation type="submission" date="2016-08" db="EMBL/GenBank/DDBJ databases">
        <title>Complete Genome Seqeunce of Paenibacillus sp. BIHB 4019 from tea rhizoplane.</title>
        <authorList>
            <person name="Thakur R."/>
            <person name="Swarnkar M.K."/>
            <person name="Gulati A."/>
        </authorList>
    </citation>
    <scope>NUCLEOTIDE SEQUENCE [LARGE SCALE GENOMIC DNA]</scope>
    <source>
        <strain evidence="4">BIHB4019</strain>
    </source>
</reference>